<evidence type="ECO:0000256" key="1">
    <source>
        <dbReference type="ARBA" id="ARBA00004571"/>
    </source>
</evidence>
<dbReference type="Gene3D" id="2.40.170.20">
    <property type="entry name" value="TonB-dependent receptor, beta-barrel domain"/>
    <property type="match status" value="1"/>
</dbReference>
<keyword evidence="3 11" id="KW-1134">Transmembrane beta strand</keyword>
<organism evidence="16 17">
    <name type="scientific">Sphingomonas aracearum</name>
    <dbReference type="NCBI Taxonomy" id="2283317"/>
    <lineage>
        <taxon>Bacteria</taxon>
        <taxon>Pseudomonadati</taxon>
        <taxon>Pseudomonadota</taxon>
        <taxon>Alphaproteobacteria</taxon>
        <taxon>Sphingomonadales</taxon>
        <taxon>Sphingomonadaceae</taxon>
        <taxon>Sphingomonas</taxon>
    </lineage>
</organism>
<comment type="subcellular location">
    <subcellularLocation>
        <location evidence="1 11">Cell outer membrane</location>
        <topology evidence="1 11">Multi-pass membrane protein</topology>
    </subcellularLocation>
</comment>
<evidence type="ECO:0000256" key="8">
    <source>
        <dbReference type="ARBA" id="ARBA00023077"/>
    </source>
</evidence>
<dbReference type="InterPro" id="IPR000531">
    <property type="entry name" value="Beta-barrel_TonB"/>
</dbReference>
<dbReference type="EMBL" id="QQNB01000001">
    <property type="protein sequence ID" value="RDE07351.1"/>
    <property type="molecule type" value="Genomic_DNA"/>
</dbReference>
<keyword evidence="10 11" id="KW-0998">Cell outer membrane</keyword>
<evidence type="ECO:0000256" key="13">
    <source>
        <dbReference type="SAM" id="SignalP"/>
    </source>
</evidence>
<evidence type="ECO:0000256" key="5">
    <source>
        <dbReference type="ARBA" id="ARBA00022692"/>
    </source>
</evidence>
<evidence type="ECO:0000256" key="12">
    <source>
        <dbReference type="RuleBase" id="RU003357"/>
    </source>
</evidence>
<evidence type="ECO:0000256" key="3">
    <source>
        <dbReference type="ARBA" id="ARBA00022452"/>
    </source>
</evidence>
<evidence type="ECO:0000259" key="15">
    <source>
        <dbReference type="Pfam" id="PF07715"/>
    </source>
</evidence>
<dbReference type="SUPFAM" id="SSF56935">
    <property type="entry name" value="Porins"/>
    <property type="match status" value="1"/>
</dbReference>
<dbReference type="PROSITE" id="PS52016">
    <property type="entry name" value="TONB_DEPENDENT_REC_3"/>
    <property type="match status" value="1"/>
</dbReference>
<dbReference type="Pfam" id="PF07715">
    <property type="entry name" value="Plug"/>
    <property type="match status" value="1"/>
</dbReference>
<dbReference type="RefSeq" id="WP_114686931.1">
    <property type="nucleotide sequence ID" value="NZ_QQNB01000001.1"/>
</dbReference>
<dbReference type="InterPro" id="IPR039426">
    <property type="entry name" value="TonB-dep_rcpt-like"/>
</dbReference>
<feature type="chain" id="PRO_5016994292" evidence="13">
    <location>
        <begin position="20"/>
        <end position="790"/>
    </location>
</feature>
<keyword evidence="13" id="KW-0732">Signal</keyword>
<evidence type="ECO:0000313" key="17">
    <source>
        <dbReference type="Proteomes" id="UP000253918"/>
    </source>
</evidence>
<keyword evidence="2 11" id="KW-0813">Transport</keyword>
<evidence type="ECO:0000256" key="9">
    <source>
        <dbReference type="ARBA" id="ARBA00023136"/>
    </source>
</evidence>
<dbReference type="AlphaFoldDB" id="A0A369W5J3"/>
<keyword evidence="6" id="KW-0408">Iron</keyword>
<keyword evidence="7" id="KW-0406">Ion transport</keyword>
<dbReference type="InterPro" id="IPR036942">
    <property type="entry name" value="Beta-barrel_TonB_sf"/>
</dbReference>
<dbReference type="InterPro" id="IPR012910">
    <property type="entry name" value="Plug_dom"/>
</dbReference>
<name>A0A369W5J3_9SPHN</name>
<sequence length="790" mass="83916">MRTTYLAALAATAAMPAFAQDRESGTAVSRTVGYPDASIDGAAALDRQGDIVVTALKREQEIQDVPASVSVLSDDLLRNLNATDFSRVADAVPGVAFATTGPGNSQYIIRGIGGVGFVQSPTTGVYLDETPLQTRALRGFSQPDPQLFDVARIEVLRGPQGVLFGSSSMGGLVRIVTNQPDASKAAARAEGSVATVRDGGMSWDTKGMLNLPIVTDTLALRITGSVVRQGGWIDDLRPTTGNLTENAGTGTVREDVNWTRTGTVRGALRWTPTSNLAITPSFVWQNAFSNADRPHSDVTFGKRARVKARYRDTFARDRFVIGSLLVENSFDALGGLSLISNSSYLDRNSRLSFDVTAFDSPIVEESVGPGPGGRLFPTALRDFGRTRQFTQEVRAVSNGSGPLQYVVGGVYRDLHQRSGRTITVSDLFGIAAPAPLGASTPPTIQDTAVRFAESELAAFAELTYAIAPRVKVAAGARAFSYRQREASRRYGVGGAAGGGLAYDYDERNREKGATPRFTLSYDASRAATLYASYSQGFRTGGVNAPITDDICSPAERQASGIPDVPPPYNSDRTDNFELGAKTSLWGGRLRINGAAFAINWKDYQQAYQGACGINNATTISFTVNAGRVRSRGGELEVVATPIDGLELHAGGSFTDATYRNDVPSLLLAAGSRVLDVPRWAWNTRGSYDVALGPDLRASLFAAARHVGASNSGFGEGEVLPRPAYTLVDATAGLRTANGLGIDLFVTNLFDAVPVFGQEFTTSPGNTTATSNFSYLVGPPRTIGLRLSAGF</sequence>
<keyword evidence="9 11" id="KW-0472">Membrane</keyword>
<dbReference type="Pfam" id="PF00593">
    <property type="entry name" value="TonB_dep_Rec_b-barrel"/>
    <property type="match status" value="1"/>
</dbReference>
<dbReference type="OrthoDB" id="9760333at2"/>
<keyword evidence="8 12" id="KW-0798">TonB box</keyword>
<keyword evidence="4" id="KW-0410">Iron transport</keyword>
<evidence type="ECO:0000256" key="6">
    <source>
        <dbReference type="ARBA" id="ARBA00023004"/>
    </source>
</evidence>
<feature type="domain" description="TonB-dependent receptor plug" evidence="15">
    <location>
        <begin position="62"/>
        <end position="171"/>
    </location>
</feature>
<dbReference type="GO" id="GO:0009279">
    <property type="term" value="C:cell outer membrane"/>
    <property type="evidence" value="ECO:0007669"/>
    <property type="project" value="UniProtKB-SubCell"/>
</dbReference>
<comment type="caution">
    <text evidence="16">The sequence shown here is derived from an EMBL/GenBank/DDBJ whole genome shotgun (WGS) entry which is preliminary data.</text>
</comment>
<keyword evidence="5 11" id="KW-0812">Transmembrane</keyword>
<evidence type="ECO:0000256" key="2">
    <source>
        <dbReference type="ARBA" id="ARBA00022448"/>
    </source>
</evidence>
<gene>
    <name evidence="16" type="ORF">DVW87_06935</name>
</gene>
<protein>
    <submittedName>
        <fullName evidence="16">TonB-dependent receptor</fullName>
    </submittedName>
</protein>
<evidence type="ECO:0000256" key="11">
    <source>
        <dbReference type="PROSITE-ProRule" id="PRU01360"/>
    </source>
</evidence>
<accession>A0A369W5J3</accession>
<dbReference type="PANTHER" id="PTHR32552:SF81">
    <property type="entry name" value="TONB-DEPENDENT OUTER MEMBRANE RECEPTOR"/>
    <property type="match status" value="1"/>
</dbReference>
<proteinExistence type="inferred from homology"/>
<evidence type="ECO:0000256" key="10">
    <source>
        <dbReference type="ARBA" id="ARBA00023237"/>
    </source>
</evidence>
<reference evidence="16 17" key="1">
    <citation type="submission" date="2018-07" db="EMBL/GenBank/DDBJ databases">
        <title>a novel species of Sphingomonas isolated from the rhizosphere soil of Araceae plant.</title>
        <authorList>
            <person name="Zhiyong W."/>
            <person name="Qinglan Z."/>
            <person name="Zhiwei F."/>
            <person name="Ding X."/>
            <person name="Gejiao W."/>
            <person name="Shixue Z."/>
        </authorList>
    </citation>
    <scope>NUCLEOTIDE SEQUENCE [LARGE SCALE GENOMIC DNA]</scope>
    <source>
        <strain evidence="16 17">WZY 27</strain>
    </source>
</reference>
<feature type="domain" description="TonB-dependent receptor-like beta-barrel" evidence="14">
    <location>
        <begin position="266"/>
        <end position="748"/>
    </location>
</feature>
<dbReference type="GO" id="GO:0006826">
    <property type="term" value="P:iron ion transport"/>
    <property type="evidence" value="ECO:0007669"/>
    <property type="project" value="UniProtKB-KW"/>
</dbReference>
<keyword evidence="16" id="KW-0675">Receptor</keyword>
<feature type="signal peptide" evidence="13">
    <location>
        <begin position="1"/>
        <end position="19"/>
    </location>
</feature>
<keyword evidence="17" id="KW-1185">Reference proteome</keyword>
<evidence type="ECO:0000259" key="14">
    <source>
        <dbReference type="Pfam" id="PF00593"/>
    </source>
</evidence>
<comment type="similarity">
    <text evidence="11 12">Belongs to the TonB-dependent receptor family.</text>
</comment>
<dbReference type="PANTHER" id="PTHR32552">
    <property type="entry name" value="FERRICHROME IRON RECEPTOR-RELATED"/>
    <property type="match status" value="1"/>
</dbReference>
<evidence type="ECO:0000313" key="16">
    <source>
        <dbReference type="EMBL" id="RDE07351.1"/>
    </source>
</evidence>
<dbReference type="Proteomes" id="UP000253918">
    <property type="component" value="Unassembled WGS sequence"/>
</dbReference>
<evidence type="ECO:0000256" key="7">
    <source>
        <dbReference type="ARBA" id="ARBA00023065"/>
    </source>
</evidence>
<evidence type="ECO:0000256" key="4">
    <source>
        <dbReference type="ARBA" id="ARBA00022496"/>
    </source>
</evidence>